<dbReference type="GO" id="GO:0007059">
    <property type="term" value="P:chromosome segregation"/>
    <property type="evidence" value="ECO:0007669"/>
    <property type="project" value="TreeGrafter"/>
</dbReference>
<name>A0A317PF40_9HYPH</name>
<dbReference type="Gene3D" id="1.10.10.2830">
    <property type="match status" value="1"/>
</dbReference>
<dbReference type="InterPro" id="IPR036086">
    <property type="entry name" value="ParB/Sulfiredoxin_sf"/>
</dbReference>
<dbReference type="EMBL" id="QGTR01000006">
    <property type="protein sequence ID" value="PWV97736.1"/>
    <property type="molecule type" value="Genomic_DNA"/>
</dbReference>
<sequence>MAVSKSIPLADIHVPERLRAVDEDHALAIQASIVEHGLLNPITLRRTPNGERGYCLVAGAHRLRAIELLDEAEIDAVVVTANADEAVLIEIEENLFRNDLSVLDRAVFVQTYRDVWEKTRGEIRPGKNNLPNRDKLSLLGNSPVDLIAQEASNGFSVACADRLGISPKSIMRLNRIAQNLPRDVRQAISGTAIADNQSQLLKLAKLDPEKRAKAHVAIREAKGDFKVAIDLLEPPAKKTDPELQILSRLIDSWERAKPATRKKFLTHAGLVAAPKGGAS</sequence>
<proteinExistence type="predicted"/>
<evidence type="ECO:0000313" key="2">
    <source>
        <dbReference type="EMBL" id="PWV97736.1"/>
    </source>
</evidence>
<dbReference type="Gene3D" id="3.90.1530.30">
    <property type="match status" value="1"/>
</dbReference>
<dbReference type="PANTHER" id="PTHR33375">
    <property type="entry name" value="CHROMOSOME-PARTITIONING PROTEIN PARB-RELATED"/>
    <property type="match status" value="1"/>
</dbReference>
<evidence type="ECO:0000313" key="3">
    <source>
        <dbReference type="Proteomes" id="UP000246352"/>
    </source>
</evidence>
<dbReference type="OrthoDB" id="2053844at2"/>
<gene>
    <name evidence="2" type="ORF">DFR52_106261</name>
</gene>
<dbReference type="PANTHER" id="PTHR33375:SF1">
    <property type="entry name" value="CHROMOSOME-PARTITIONING PROTEIN PARB-RELATED"/>
    <property type="match status" value="1"/>
</dbReference>
<dbReference type="Proteomes" id="UP000246352">
    <property type="component" value="Unassembled WGS sequence"/>
</dbReference>
<dbReference type="GO" id="GO:0005694">
    <property type="term" value="C:chromosome"/>
    <property type="evidence" value="ECO:0007669"/>
    <property type="project" value="TreeGrafter"/>
</dbReference>
<dbReference type="SUPFAM" id="SSF109709">
    <property type="entry name" value="KorB DNA-binding domain-like"/>
    <property type="match status" value="1"/>
</dbReference>
<comment type="caution">
    <text evidence="2">The sequence shown here is derived from an EMBL/GenBank/DDBJ whole genome shotgun (WGS) entry which is preliminary data.</text>
</comment>
<dbReference type="Pfam" id="PF02195">
    <property type="entry name" value="ParB_N"/>
    <property type="match status" value="1"/>
</dbReference>
<dbReference type="InterPro" id="IPR003115">
    <property type="entry name" value="ParB_N"/>
</dbReference>
<dbReference type="CDD" id="cd16409">
    <property type="entry name" value="ParB_N_like"/>
    <property type="match status" value="1"/>
</dbReference>
<reference evidence="2 3" key="1">
    <citation type="submission" date="2018-05" db="EMBL/GenBank/DDBJ databases">
        <title>Genomic Encyclopedia of Type Strains, Phase IV (KMG-IV): sequencing the most valuable type-strain genomes for metagenomic binning, comparative biology and taxonomic classification.</title>
        <authorList>
            <person name="Goeker M."/>
        </authorList>
    </citation>
    <scope>NUCLEOTIDE SEQUENCE [LARGE SCALE GENOMIC DNA]</scope>
    <source>
        <strain evidence="2 3">DSM 16791</strain>
    </source>
</reference>
<organism evidence="2 3">
    <name type="scientific">Hoeflea marina</name>
    <dbReference type="NCBI Taxonomy" id="274592"/>
    <lineage>
        <taxon>Bacteria</taxon>
        <taxon>Pseudomonadati</taxon>
        <taxon>Pseudomonadota</taxon>
        <taxon>Alphaproteobacteria</taxon>
        <taxon>Hyphomicrobiales</taxon>
        <taxon>Rhizobiaceae</taxon>
        <taxon>Hoeflea</taxon>
    </lineage>
</organism>
<feature type="domain" description="ParB-like N-terminal" evidence="1">
    <location>
        <begin position="5"/>
        <end position="95"/>
    </location>
</feature>
<evidence type="ECO:0000259" key="1">
    <source>
        <dbReference type="SMART" id="SM00470"/>
    </source>
</evidence>
<dbReference type="SMART" id="SM00470">
    <property type="entry name" value="ParB"/>
    <property type="match status" value="1"/>
</dbReference>
<dbReference type="SUPFAM" id="SSF110849">
    <property type="entry name" value="ParB/Sulfiredoxin"/>
    <property type="match status" value="1"/>
</dbReference>
<dbReference type="AlphaFoldDB" id="A0A317PF40"/>
<dbReference type="RefSeq" id="WP_110034027.1">
    <property type="nucleotide sequence ID" value="NZ_QGTR01000006.1"/>
</dbReference>
<protein>
    <submittedName>
        <fullName evidence="2">ParB family chromosome partitioning protein</fullName>
    </submittedName>
</protein>
<dbReference type="InterPro" id="IPR050336">
    <property type="entry name" value="Chromosome_partition/occlusion"/>
</dbReference>
<accession>A0A317PF40</accession>
<keyword evidence="3" id="KW-1185">Reference proteome</keyword>